<keyword evidence="2" id="KW-1185">Reference proteome</keyword>
<organism evidence="1 2">
    <name type="scientific">Rickenella mellea</name>
    <dbReference type="NCBI Taxonomy" id="50990"/>
    <lineage>
        <taxon>Eukaryota</taxon>
        <taxon>Fungi</taxon>
        <taxon>Dikarya</taxon>
        <taxon>Basidiomycota</taxon>
        <taxon>Agaricomycotina</taxon>
        <taxon>Agaricomycetes</taxon>
        <taxon>Hymenochaetales</taxon>
        <taxon>Rickenellaceae</taxon>
        <taxon>Rickenella</taxon>
    </lineage>
</organism>
<evidence type="ECO:0000313" key="2">
    <source>
        <dbReference type="Proteomes" id="UP000294933"/>
    </source>
</evidence>
<evidence type="ECO:0000313" key="1">
    <source>
        <dbReference type="EMBL" id="TDL15440.1"/>
    </source>
</evidence>
<dbReference type="AlphaFoldDB" id="A0A4Y7PLW6"/>
<proteinExistence type="predicted"/>
<dbReference type="VEuPathDB" id="FungiDB:BD410DRAFT_120424"/>
<accession>A0A4Y7PLW6</accession>
<reference evidence="1 2" key="1">
    <citation type="submission" date="2018-06" db="EMBL/GenBank/DDBJ databases">
        <title>A transcriptomic atlas of mushroom development highlights an independent origin of complex multicellularity.</title>
        <authorList>
            <consortium name="DOE Joint Genome Institute"/>
            <person name="Krizsan K."/>
            <person name="Almasi E."/>
            <person name="Merenyi Z."/>
            <person name="Sahu N."/>
            <person name="Viragh M."/>
            <person name="Koszo T."/>
            <person name="Mondo S."/>
            <person name="Kiss B."/>
            <person name="Balint B."/>
            <person name="Kues U."/>
            <person name="Barry K."/>
            <person name="Hegedus J.C."/>
            <person name="Henrissat B."/>
            <person name="Johnson J."/>
            <person name="Lipzen A."/>
            <person name="Ohm R."/>
            <person name="Nagy I."/>
            <person name="Pangilinan J."/>
            <person name="Yan J."/>
            <person name="Xiong Y."/>
            <person name="Grigoriev I.V."/>
            <person name="Hibbett D.S."/>
            <person name="Nagy L.G."/>
        </authorList>
    </citation>
    <scope>NUCLEOTIDE SEQUENCE [LARGE SCALE GENOMIC DNA]</scope>
    <source>
        <strain evidence="1 2">SZMC22713</strain>
    </source>
</reference>
<protein>
    <submittedName>
        <fullName evidence="1">Uncharacterized protein</fullName>
    </submittedName>
</protein>
<name>A0A4Y7PLW6_9AGAM</name>
<dbReference type="Proteomes" id="UP000294933">
    <property type="component" value="Unassembled WGS sequence"/>
</dbReference>
<sequence>MISGSYVAALHVTYLLSDGSTRQFRHGRPATVTSTQTIDFDESEVLIGIDGSVMDDQILYCTFEVQDIRSKMIRQITSMYEDSVQPAIWNTVRRRRF</sequence>
<dbReference type="EMBL" id="ML170275">
    <property type="protein sequence ID" value="TDL15440.1"/>
    <property type="molecule type" value="Genomic_DNA"/>
</dbReference>
<gene>
    <name evidence="1" type="ORF">BD410DRAFT_120424</name>
</gene>